<evidence type="ECO:0000256" key="5">
    <source>
        <dbReference type="ARBA" id="ARBA00022777"/>
    </source>
</evidence>
<dbReference type="GO" id="GO:0005524">
    <property type="term" value="F:ATP binding"/>
    <property type="evidence" value="ECO:0007669"/>
    <property type="project" value="UniProtKB-UniRule"/>
</dbReference>
<dbReference type="EC" id="2.7.11.1" evidence="1"/>
<reference evidence="11 12" key="1">
    <citation type="submission" date="2016-05" db="EMBL/GenBank/DDBJ databases">
        <title>First whole genome sequencing of Entamoeba histolytica HM1:IMSS-clone-6.</title>
        <authorList>
            <person name="Mukherjee Avik.K."/>
            <person name="Izumyama S."/>
            <person name="Nakada-Tsukui K."/>
            <person name="Nozaki T."/>
        </authorList>
    </citation>
    <scope>NUCLEOTIDE SEQUENCE [LARGE SCALE GENOMIC DNA]</scope>
    <source>
        <strain evidence="11 12">HM1:IMSS clone 6</strain>
    </source>
</reference>
<dbReference type="Proteomes" id="UP000078387">
    <property type="component" value="Unassembled WGS sequence"/>
</dbReference>
<accession>A0A5K1UJM8</accession>
<evidence type="ECO:0000256" key="2">
    <source>
        <dbReference type="ARBA" id="ARBA00022527"/>
    </source>
</evidence>
<dbReference type="OMA" id="CCEEESI"/>
<evidence type="ECO:0000256" key="1">
    <source>
        <dbReference type="ARBA" id="ARBA00012513"/>
    </source>
</evidence>
<evidence type="ECO:0000259" key="10">
    <source>
        <dbReference type="PROSITE" id="PS50011"/>
    </source>
</evidence>
<proteinExistence type="predicted"/>
<keyword evidence="3" id="KW-0808">Transferase</keyword>
<gene>
    <name evidence="11" type="ORF">CL6EHI_025300</name>
</gene>
<dbReference type="PANTHER" id="PTHR24346:SF82">
    <property type="entry name" value="KP78A-RELATED"/>
    <property type="match status" value="1"/>
</dbReference>
<dbReference type="InterPro" id="IPR008271">
    <property type="entry name" value="Ser/Thr_kinase_AS"/>
</dbReference>
<dbReference type="GO" id="GO:0004674">
    <property type="term" value="F:protein serine/threonine kinase activity"/>
    <property type="evidence" value="ECO:0007669"/>
    <property type="project" value="UniProtKB-KW"/>
</dbReference>
<evidence type="ECO:0000256" key="9">
    <source>
        <dbReference type="PROSITE-ProRule" id="PRU10141"/>
    </source>
</evidence>
<evidence type="ECO:0000256" key="8">
    <source>
        <dbReference type="ARBA" id="ARBA00048679"/>
    </source>
</evidence>
<dbReference type="EMBL" id="BDEQ01000001">
    <property type="protein sequence ID" value="GAT95691.1"/>
    <property type="molecule type" value="Genomic_DNA"/>
</dbReference>
<dbReference type="SMART" id="SM00220">
    <property type="entry name" value="S_TKc"/>
    <property type="match status" value="1"/>
</dbReference>
<dbReference type="InterPro" id="IPR011009">
    <property type="entry name" value="Kinase-like_dom_sf"/>
</dbReference>
<feature type="domain" description="Protein kinase" evidence="10">
    <location>
        <begin position="29"/>
        <end position="284"/>
    </location>
</feature>
<dbReference type="GO" id="GO:0005737">
    <property type="term" value="C:cytoplasm"/>
    <property type="evidence" value="ECO:0007669"/>
    <property type="project" value="TreeGrafter"/>
</dbReference>
<evidence type="ECO:0000256" key="6">
    <source>
        <dbReference type="ARBA" id="ARBA00022840"/>
    </source>
</evidence>
<dbReference type="Pfam" id="PF00069">
    <property type="entry name" value="Pkinase"/>
    <property type="match status" value="1"/>
</dbReference>
<keyword evidence="6 9" id="KW-0067">ATP-binding</keyword>
<dbReference type="PROSITE" id="PS50011">
    <property type="entry name" value="PROTEIN_KINASE_DOM"/>
    <property type="match status" value="1"/>
</dbReference>
<dbReference type="VEuPathDB" id="AmoebaDB:EHI5A_019640"/>
<name>A0A5K1UJM8_ENTHI</name>
<dbReference type="VEuPathDB" id="AmoebaDB:EHI8A_005800"/>
<comment type="caution">
    <text evidence="11">The sequence shown here is derived from an EMBL/GenBank/DDBJ whole genome shotgun (WGS) entry which is preliminary data.</text>
</comment>
<dbReference type="GO" id="GO:0035556">
    <property type="term" value="P:intracellular signal transduction"/>
    <property type="evidence" value="ECO:0007669"/>
    <property type="project" value="TreeGrafter"/>
</dbReference>
<dbReference type="PANTHER" id="PTHR24346">
    <property type="entry name" value="MAP/MICROTUBULE AFFINITY-REGULATING KINASE"/>
    <property type="match status" value="1"/>
</dbReference>
<dbReference type="InterPro" id="IPR017441">
    <property type="entry name" value="Protein_kinase_ATP_BS"/>
</dbReference>
<comment type="catalytic activity">
    <reaction evidence="7">
        <text>L-threonyl-[protein] + ATP = O-phospho-L-threonyl-[protein] + ADP + H(+)</text>
        <dbReference type="Rhea" id="RHEA:46608"/>
        <dbReference type="Rhea" id="RHEA-COMP:11060"/>
        <dbReference type="Rhea" id="RHEA-COMP:11605"/>
        <dbReference type="ChEBI" id="CHEBI:15378"/>
        <dbReference type="ChEBI" id="CHEBI:30013"/>
        <dbReference type="ChEBI" id="CHEBI:30616"/>
        <dbReference type="ChEBI" id="CHEBI:61977"/>
        <dbReference type="ChEBI" id="CHEBI:456216"/>
        <dbReference type="EC" id="2.7.11.1"/>
    </reaction>
</comment>
<evidence type="ECO:0000256" key="3">
    <source>
        <dbReference type="ARBA" id="ARBA00022679"/>
    </source>
</evidence>
<keyword evidence="4 9" id="KW-0547">Nucleotide-binding</keyword>
<dbReference type="SUPFAM" id="SSF56112">
    <property type="entry name" value="Protein kinase-like (PK-like)"/>
    <property type="match status" value="1"/>
</dbReference>
<keyword evidence="5 11" id="KW-0418">Kinase</keyword>
<evidence type="ECO:0000256" key="4">
    <source>
        <dbReference type="ARBA" id="ARBA00022741"/>
    </source>
</evidence>
<dbReference type="PROSITE" id="PS00108">
    <property type="entry name" value="PROTEIN_KINASE_ST"/>
    <property type="match status" value="1"/>
</dbReference>
<dbReference type="InterPro" id="IPR000719">
    <property type="entry name" value="Prot_kinase_dom"/>
</dbReference>
<dbReference type="VEuPathDB" id="AmoebaDB:KM1_021490"/>
<feature type="binding site" evidence="9">
    <location>
        <position position="58"/>
    </location>
    <ligand>
        <name>ATP</name>
        <dbReference type="ChEBI" id="CHEBI:30616"/>
    </ligand>
</feature>
<dbReference type="VEuPathDB" id="AmoebaDB:EHI_025300"/>
<evidence type="ECO:0000313" key="11">
    <source>
        <dbReference type="EMBL" id="GAT95691.1"/>
    </source>
</evidence>
<dbReference type="FunFam" id="1.10.510.10:FF:000571">
    <property type="entry name" value="Maternal embryonic leucine zipper kinase"/>
    <property type="match status" value="1"/>
</dbReference>
<protein>
    <recommendedName>
        <fullName evidence="1">non-specific serine/threonine protein kinase</fullName>
        <ecNumber evidence="1">2.7.11.1</ecNumber>
    </recommendedName>
</protein>
<dbReference type="VEuPathDB" id="AmoebaDB:EHI7A_009080"/>
<comment type="catalytic activity">
    <reaction evidence="8">
        <text>L-seryl-[protein] + ATP = O-phospho-L-seryl-[protein] + ADP + H(+)</text>
        <dbReference type="Rhea" id="RHEA:17989"/>
        <dbReference type="Rhea" id="RHEA-COMP:9863"/>
        <dbReference type="Rhea" id="RHEA-COMP:11604"/>
        <dbReference type="ChEBI" id="CHEBI:15378"/>
        <dbReference type="ChEBI" id="CHEBI:29999"/>
        <dbReference type="ChEBI" id="CHEBI:30616"/>
        <dbReference type="ChEBI" id="CHEBI:83421"/>
        <dbReference type="ChEBI" id="CHEBI:456216"/>
        <dbReference type="EC" id="2.7.11.1"/>
    </reaction>
</comment>
<dbReference type="PROSITE" id="PS00107">
    <property type="entry name" value="PROTEIN_KINASE_ATP"/>
    <property type="match status" value="1"/>
</dbReference>
<evidence type="ECO:0000256" key="7">
    <source>
        <dbReference type="ARBA" id="ARBA00047899"/>
    </source>
</evidence>
<keyword evidence="2" id="KW-0723">Serine/threonine-protein kinase</keyword>
<dbReference type="Gene3D" id="1.10.510.10">
    <property type="entry name" value="Transferase(Phosphotransferase) domain 1"/>
    <property type="match status" value="1"/>
</dbReference>
<sequence>MRRTFQFEKILLSKKIKTMTQIHKVGPFLIGNKLLGEGATGKVFLSFHEESNVKVAIKIIDKASICSRPEKKRKVERELAILRIIHHPNIIDYYASYETTKLLFVVQELLSGGELYTYVEKKKKLSLEESVKFLLQILSALKYIHKWQICHRDVKLENILLSHDCSTAKLCDFGMATYTGGMPLRDSCGSPFYAAPELFTQPTYDGCIADIWSLGVVFYVMIFGLMPFPGETDEEFVENVTKLTYQIPFELPPPIHEALTGMLCGDVKQRLTLDRVKSLIEPFSQITTPARPIPSKKIKYSIFDSLQDLSISINDTVVRNIPNSLENDGIIGNEPNKIEDVETIAGGPITIVDTKVMQMLSSLLTPLHISKIREALFAPNPNTVRAFYRSITEHTQNSLKTLTSSNLKIKTINTNTTLFAVSPLLSDPSSYKKSVSPAFCELLKKKRSCSPVNIKYKETVSPPSSVNIPHEINVFFSPTEGPFIHQATIDMTPSKTITKINEILKELGIVFEHQITVDNIEKCLYHYDIDDSLNKNKATFSQIIFTILISVGDTSDIDVSFEDKTIIKFELSEGSVLVFGDLWNVIKRQLLEYDSFPIE</sequence>
<dbReference type="AlphaFoldDB" id="A0A5K1UJM8"/>
<evidence type="ECO:0000313" key="12">
    <source>
        <dbReference type="Proteomes" id="UP000078387"/>
    </source>
</evidence>
<organism evidence="11 12">
    <name type="scientific">Entamoeba histolytica</name>
    <dbReference type="NCBI Taxonomy" id="5759"/>
    <lineage>
        <taxon>Eukaryota</taxon>
        <taxon>Amoebozoa</taxon>
        <taxon>Evosea</taxon>
        <taxon>Archamoebae</taxon>
        <taxon>Mastigamoebida</taxon>
        <taxon>Entamoebidae</taxon>
        <taxon>Entamoeba</taxon>
    </lineage>
</organism>